<evidence type="ECO:0000313" key="2">
    <source>
        <dbReference type="Proteomes" id="UP000541352"/>
    </source>
</evidence>
<accession>A0A7W5ZLQ4</accession>
<sequence>MIHLCIAPVPPIILEKTATLYRDNTCHQRPQNFLSLLTVSLVNSIASHTDAPSNEKGSESSFLEDFSIGLIWPPFDVEFLSIQLTDELDANFDHYLGLLETREIEPISPPPNFS</sequence>
<organism evidence="1 2">
    <name type="scientific">Runella defluvii</name>
    <dbReference type="NCBI Taxonomy" id="370973"/>
    <lineage>
        <taxon>Bacteria</taxon>
        <taxon>Pseudomonadati</taxon>
        <taxon>Bacteroidota</taxon>
        <taxon>Cytophagia</taxon>
        <taxon>Cytophagales</taxon>
        <taxon>Spirosomataceae</taxon>
        <taxon>Runella</taxon>
    </lineage>
</organism>
<name>A0A7W5ZLQ4_9BACT</name>
<gene>
    <name evidence="1" type="ORF">FHS57_002141</name>
</gene>
<dbReference type="Proteomes" id="UP000541352">
    <property type="component" value="Unassembled WGS sequence"/>
</dbReference>
<comment type="caution">
    <text evidence="1">The sequence shown here is derived from an EMBL/GenBank/DDBJ whole genome shotgun (WGS) entry which is preliminary data.</text>
</comment>
<reference evidence="1 2" key="1">
    <citation type="submission" date="2020-08" db="EMBL/GenBank/DDBJ databases">
        <title>Genomic Encyclopedia of Type Strains, Phase IV (KMG-IV): sequencing the most valuable type-strain genomes for metagenomic binning, comparative biology and taxonomic classification.</title>
        <authorList>
            <person name="Goeker M."/>
        </authorList>
    </citation>
    <scope>NUCLEOTIDE SEQUENCE [LARGE SCALE GENOMIC DNA]</scope>
    <source>
        <strain evidence="1 2">DSM 17976</strain>
    </source>
</reference>
<dbReference type="AlphaFoldDB" id="A0A7W5ZLQ4"/>
<keyword evidence="2" id="KW-1185">Reference proteome</keyword>
<dbReference type="EMBL" id="JACIBY010000004">
    <property type="protein sequence ID" value="MBB3838136.1"/>
    <property type="molecule type" value="Genomic_DNA"/>
</dbReference>
<evidence type="ECO:0000313" key="1">
    <source>
        <dbReference type="EMBL" id="MBB3838136.1"/>
    </source>
</evidence>
<protein>
    <submittedName>
        <fullName evidence="1">Uncharacterized protein</fullName>
    </submittedName>
</protein>
<proteinExistence type="predicted"/>
<dbReference type="RefSeq" id="WP_183973302.1">
    <property type="nucleotide sequence ID" value="NZ_JACIBY010000004.1"/>
</dbReference>